<protein>
    <recommendedName>
        <fullName evidence="4">Type II secretion system protein GspG C-terminal domain-containing protein</fullName>
    </recommendedName>
</protein>
<gene>
    <name evidence="2" type="ORF">A2627_00130</name>
</gene>
<organism evidence="2 3">
    <name type="scientific">Candidatus Woesebacteria bacterium RIFCSPHIGHO2_01_FULL_39_28</name>
    <dbReference type="NCBI Taxonomy" id="1802496"/>
    <lineage>
        <taxon>Bacteria</taxon>
        <taxon>Candidatus Woeseibacteriota</taxon>
    </lineage>
</organism>
<dbReference type="Proteomes" id="UP000178851">
    <property type="component" value="Unassembled WGS sequence"/>
</dbReference>
<dbReference type="AlphaFoldDB" id="A0A1F7YCY9"/>
<keyword evidence="1" id="KW-0812">Transmembrane</keyword>
<dbReference type="InterPro" id="IPR045584">
    <property type="entry name" value="Pilin-like"/>
</dbReference>
<feature type="transmembrane region" description="Helical" evidence="1">
    <location>
        <begin position="12"/>
        <end position="30"/>
    </location>
</feature>
<evidence type="ECO:0008006" key="4">
    <source>
        <dbReference type="Google" id="ProtNLM"/>
    </source>
</evidence>
<comment type="caution">
    <text evidence="2">The sequence shown here is derived from an EMBL/GenBank/DDBJ whole genome shotgun (WGS) entry which is preliminary data.</text>
</comment>
<dbReference type="SUPFAM" id="SSF54523">
    <property type="entry name" value="Pili subunits"/>
    <property type="match status" value="1"/>
</dbReference>
<dbReference type="Gene3D" id="3.30.700.10">
    <property type="entry name" value="Glycoprotein, Type 4 Pilin"/>
    <property type="match status" value="1"/>
</dbReference>
<sequence>MRKFLGLSRDEAVGIIVILCLVFLASFINLRKAVMRSRDNQRKADIKNIAAALDKYNKDFGKLPLSKNGFILACEPVDVVGLTIEYSPCKWGKDALRDLSDLTYPPYLSSLPIDPQYNSGFNYLYISNGTRFQIYASLEGVGDDEYNAKILARNLACGIKICDFGIALGDTPLDKSIQEYENELIQKSK</sequence>
<name>A0A1F7YCY9_9BACT</name>
<reference evidence="2 3" key="1">
    <citation type="journal article" date="2016" name="Nat. Commun.">
        <title>Thousands of microbial genomes shed light on interconnected biogeochemical processes in an aquifer system.</title>
        <authorList>
            <person name="Anantharaman K."/>
            <person name="Brown C.T."/>
            <person name="Hug L.A."/>
            <person name="Sharon I."/>
            <person name="Castelle C.J."/>
            <person name="Probst A.J."/>
            <person name="Thomas B.C."/>
            <person name="Singh A."/>
            <person name="Wilkins M.J."/>
            <person name="Karaoz U."/>
            <person name="Brodie E.L."/>
            <person name="Williams K.H."/>
            <person name="Hubbard S.S."/>
            <person name="Banfield J.F."/>
        </authorList>
    </citation>
    <scope>NUCLEOTIDE SEQUENCE [LARGE SCALE GENOMIC DNA]</scope>
</reference>
<accession>A0A1F7YCY9</accession>
<proteinExistence type="predicted"/>
<keyword evidence="1" id="KW-0472">Membrane</keyword>
<evidence type="ECO:0000313" key="3">
    <source>
        <dbReference type="Proteomes" id="UP000178851"/>
    </source>
</evidence>
<evidence type="ECO:0000256" key="1">
    <source>
        <dbReference type="SAM" id="Phobius"/>
    </source>
</evidence>
<dbReference type="EMBL" id="MGGI01000022">
    <property type="protein sequence ID" value="OGM25163.1"/>
    <property type="molecule type" value="Genomic_DNA"/>
</dbReference>
<keyword evidence="1" id="KW-1133">Transmembrane helix</keyword>
<evidence type="ECO:0000313" key="2">
    <source>
        <dbReference type="EMBL" id="OGM25163.1"/>
    </source>
</evidence>